<keyword evidence="1" id="KW-0812">Transmembrane</keyword>
<evidence type="ECO:0000313" key="3">
    <source>
        <dbReference type="Proteomes" id="UP000078550"/>
    </source>
</evidence>
<proteinExistence type="predicted"/>
<dbReference type="EMBL" id="FLRE01001206">
    <property type="protein sequence ID" value="SBT55978.1"/>
    <property type="molecule type" value="Genomic_DNA"/>
</dbReference>
<dbReference type="Proteomes" id="UP000078550">
    <property type="component" value="Unassembled WGS sequence"/>
</dbReference>
<feature type="transmembrane region" description="Helical" evidence="1">
    <location>
        <begin position="218"/>
        <end position="240"/>
    </location>
</feature>
<dbReference type="AlphaFoldDB" id="A0A1A9AHC4"/>
<keyword evidence="1" id="KW-0472">Membrane</keyword>
<name>A0A1A9AHC4_PLAOA</name>
<dbReference type="InterPro" id="IPR008780">
    <property type="entry name" value="Plasmodium_Vir"/>
</dbReference>
<accession>A0A1A9AHC4</accession>
<keyword evidence="1" id="KW-1133">Transmembrane helix</keyword>
<sequence>MSHEIKTFYNIANSYTKYKDELDTFKRDEKPIYMGECNSFVNEHITNIEEDPPTICNTVMKFLNLLKEESESYKIEGSKYLFYWLHNDILKNKSPVEITLILYKELYRRYNEEDNLNILNKYIDQMNENTSDKLVKLTGIYDTFKKFEKEVTSKGAEKKCTSDCVKLFSTYVHECQKGYDYDFCNELKIFREKYNFFIKTYIFCDEQYFLQPVDLFDIVRIIIVPIVLIVVTSLILPLLYKFTPFGPWIHNIIAKQKYIFHNINEETNHYIYSYEMENNSSKTGNYNIAYNST</sequence>
<reference evidence="3" key="1">
    <citation type="submission" date="2016-05" db="EMBL/GenBank/DDBJ databases">
        <authorList>
            <person name="Naeem Raeece"/>
        </authorList>
    </citation>
    <scope>NUCLEOTIDE SEQUENCE [LARGE SCALE GENOMIC DNA]</scope>
</reference>
<protein>
    <submittedName>
        <fullName evidence="2">PIR Superfamily Protein</fullName>
    </submittedName>
</protein>
<organism evidence="2 3">
    <name type="scientific">Plasmodium ovale wallikeri</name>
    <dbReference type="NCBI Taxonomy" id="864142"/>
    <lineage>
        <taxon>Eukaryota</taxon>
        <taxon>Sar</taxon>
        <taxon>Alveolata</taxon>
        <taxon>Apicomplexa</taxon>
        <taxon>Aconoidasida</taxon>
        <taxon>Haemosporida</taxon>
        <taxon>Plasmodiidae</taxon>
        <taxon>Plasmodium</taxon>
        <taxon>Plasmodium (Plasmodium)</taxon>
    </lineage>
</organism>
<gene>
    <name evidence="2" type="ORF">POVWA2_070880</name>
</gene>
<evidence type="ECO:0000313" key="2">
    <source>
        <dbReference type="EMBL" id="SBT55978.1"/>
    </source>
</evidence>
<dbReference type="Pfam" id="PF05795">
    <property type="entry name" value="Plasmodium_Vir"/>
    <property type="match status" value="1"/>
</dbReference>
<evidence type="ECO:0000256" key="1">
    <source>
        <dbReference type="SAM" id="Phobius"/>
    </source>
</evidence>